<dbReference type="InterPro" id="IPR037027">
    <property type="entry name" value="YqgF/RNaseH-like_dom_sf"/>
</dbReference>
<accession>E4L9W2</accession>
<dbReference type="Pfam" id="PF16921">
    <property type="entry name" value="Tex_YqgF"/>
    <property type="match status" value="1"/>
</dbReference>
<name>E4L9W2_9FIRM</name>
<dbReference type="AlphaFoldDB" id="E4L9W2"/>
<dbReference type="Proteomes" id="UP000004594">
    <property type="component" value="Unassembled WGS sequence"/>
</dbReference>
<evidence type="ECO:0000259" key="1">
    <source>
        <dbReference type="Pfam" id="PF16921"/>
    </source>
</evidence>
<dbReference type="Gene3D" id="3.30.420.140">
    <property type="entry name" value="YqgF/RNase H-like domain"/>
    <property type="match status" value="1"/>
</dbReference>
<protein>
    <recommendedName>
        <fullName evidence="1">Tex protein YqgF-like domain-containing protein</fullName>
    </recommendedName>
</protein>
<evidence type="ECO:0000313" key="2">
    <source>
        <dbReference type="EMBL" id="EFR42393.1"/>
    </source>
</evidence>
<dbReference type="eggNOG" id="COG0816">
    <property type="taxonomic scope" value="Bacteria"/>
</dbReference>
<comment type="caution">
    <text evidence="2">The sequence shown here is derived from an EMBL/GenBank/DDBJ whole genome shotgun (WGS) entry which is preliminary data.</text>
</comment>
<dbReference type="InterPro" id="IPR012337">
    <property type="entry name" value="RNaseH-like_sf"/>
</dbReference>
<gene>
    <name evidence="2" type="ORF">HMPREF9220_0123</name>
</gene>
<dbReference type="GO" id="GO:0006139">
    <property type="term" value="P:nucleobase-containing compound metabolic process"/>
    <property type="evidence" value="ECO:0007669"/>
    <property type="project" value="InterPro"/>
</dbReference>
<evidence type="ECO:0000313" key="3">
    <source>
        <dbReference type="Proteomes" id="UP000004594"/>
    </source>
</evidence>
<dbReference type="EMBL" id="AENT01000025">
    <property type="protein sequence ID" value="EFR42393.1"/>
    <property type="molecule type" value="Genomic_DNA"/>
</dbReference>
<feature type="domain" description="Tex protein YqgF-like" evidence="1">
    <location>
        <begin position="2"/>
        <end position="84"/>
    </location>
</feature>
<dbReference type="RefSeq" id="WP_007554968.1">
    <property type="nucleotide sequence ID" value="NZ_AENT01000025.1"/>
</dbReference>
<proteinExistence type="predicted"/>
<organism evidence="2 3">
    <name type="scientific">Dialister micraerophilus UPII 345-E</name>
    <dbReference type="NCBI Taxonomy" id="910314"/>
    <lineage>
        <taxon>Bacteria</taxon>
        <taxon>Bacillati</taxon>
        <taxon>Bacillota</taxon>
        <taxon>Negativicutes</taxon>
        <taxon>Veillonellales</taxon>
        <taxon>Veillonellaceae</taxon>
        <taxon>Dialister</taxon>
    </lineage>
</organism>
<reference evidence="2 3" key="1">
    <citation type="submission" date="2010-11" db="EMBL/GenBank/DDBJ databases">
        <authorList>
            <person name="Durkin A.S."/>
            <person name="Madupu R."/>
            <person name="Torralba M."/>
            <person name="Gillis M."/>
            <person name="Methe B."/>
            <person name="Sutton G."/>
            <person name="Nelson K.E."/>
        </authorList>
    </citation>
    <scope>NUCLEOTIDE SEQUENCE [LARGE SCALE GENOMIC DNA]</scope>
    <source>
        <strain evidence="2 3">UPII 345-E</strain>
    </source>
</reference>
<dbReference type="InterPro" id="IPR032639">
    <property type="entry name" value="Tex_YqgF"/>
</dbReference>
<dbReference type="SUPFAM" id="SSF53098">
    <property type="entry name" value="Ribonuclease H-like"/>
    <property type="match status" value="1"/>
</dbReference>
<sequence length="144" mass="16501">MILSIDPGSEKTGIAVVKKDGNLVMKKIIKTECLEEEIKILSKKFEIIETAIGNGTHHKNLEKRIEKLYEEMKKEIPISIVDEKYTTEIGEQWYKKANPPKGWKRIIPFGMRTVDKPVDDYVAWVIACIHLGKIEAEDVGHKKI</sequence>
<dbReference type="OrthoDB" id="5161at2"/>